<comment type="caution">
    <text evidence="2">The sequence shown here is derived from an EMBL/GenBank/DDBJ whole genome shotgun (WGS) entry which is preliminary data.</text>
</comment>
<proteinExistence type="predicted"/>
<reference evidence="2" key="1">
    <citation type="submission" date="2021-02" db="EMBL/GenBank/DDBJ databases">
        <authorList>
            <person name="Nowell W R."/>
        </authorList>
    </citation>
    <scope>NUCLEOTIDE SEQUENCE</scope>
</reference>
<feature type="compositionally biased region" description="Polar residues" evidence="1">
    <location>
        <begin position="38"/>
        <end position="50"/>
    </location>
</feature>
<dbReference type="SUPFAM" id="SSF57716">
    <property type="entry name" value="Glucocorticoid receptor-like (DNA-binding domain)"/>
    <property type="match status" value="1"/>
</dbReference>
<dbReference type="AlphaFoldDB" id="A0A8S3IM04"/>
<evidence type="ECO:0008006" key="4">
    <source>
        <dbReference type="Google" id="ProtNLM"/>
    </source>
</evidence>
<gene>
    <name evidence="2" type="ORF">GIL414_LOCUS76800</name>
</gene>
<evidence type="ECO:0000313" key="3">
    <source>
        <dbReference type="Proteomes" id="UP000681720"/>
    </source>
</evidence>
<evidence type="ECO:0000256" key="1">
    <source>
        <dbReference type="SAM" id="MobiDB-lite"/>
    </source>
</evidence>
<organism evidence="2 3">
    <name type="scientific">Rotaria magnacalcarata</name>
    <dbReference type="NCBI Taxonomy" id="392030"/>
    <lineage>
        <taxon>Eukaryota</taxon>
        <taxon>Metazoa</taxon>
        <taxon>Spiralia</taxon>
        <taxon>Gnathifera</taxon>
        <taxon>Rotifera</taxon>
        <taxon>Eurotatoria</taxon>
        <taxon>Bdelloidea</taxon>
        <taxon>Philodinida</taxon>
        <taxon>Philodinidae</taxon>
        <taxon>Rotaria</taxon>
    </lineage>
</organism>
<accession>A0A8S3IM04</accession>
<dbReference type="EMBL" id="CAJOBJ010346158">
    <property type="protein sequence ID" value="CAF5201655.1"/>
    <property type="molecule type" value="Genomic_DNA"/>
</dbReference>
<dbReference type="Proteomes" id="UP000681720">
    <property type="component" value="Unassembled WGS sequence"/>
</dbReference>
<feature type="region of interest" description="Disordered" evidence="1">
    <location>
        <begin position="38"/>
        <end position="62"/>
    </location>
</feature>
<sequence length="121" mass="13403">MTSSSSSPRCSRTFDLLLSQFPDLADLSIKSNLETSPIMASTRNSSQSLENTDRSNSKPGQWRASISAPLCAFCNKSVYPAEELTAAGQKFHKLCLKCGKLFILLLSLLKLYRTFLFVSLM</sequence>
<dbReference type="Gene3D" id="2.10.110.10">
    <property type="entry name" value="Cysteine Rich Protein"/>
    <property type="match status" value="1"/>
</dbReference>
<name>A0A8S3IM04_9BILA</name>
<evidence type="ECO:0000313" key="2">
    <source>
        <dbReference type="EMBL" id="CAF5201655.1"/>
    </source>
</evidence>
<protein>
    <recommendedName>
        <fullName evidence="4">LIM zinc-binding domain-containing protein</fullName>
    </recommendedName>
</protein>